<feature type="domain" description="Transglycosylase SLT" evidence="2">
    <location>
        <begin position="61"/>
        <end position="160"/>
    </location>
</feature>
<gene>
    <name evidence="3" type="ORF">GCM10010411_82880</name>
</gene>
<dbReference type="Proteomes" id="UP001501509">
    <property type="component" value="Unassembled WGS sequence"/>
</dbReference>
<keyword evidence="1" id="KW-0472">Membrane</keyword>
<sequence length="193" mass="21129">MNLPRPAAVRRDEGSASFALVIVGALAVLVVASGVKRARCGDKPTSVDHVDTIPDDYLKLYKKAGSDYGMPWTLLAGIGKVESGHGTSTLPGVHHGENHAGAGGPMQFLRTTWKSFRVDGNNDRRTSRYDPADAIPSAAKYLKHNGAPERTRTAVYMYNHSRDYVDLVLQWADRYGDDNDRAGARRSLCRKSD</sequence>
<reference evidence="4" key="1">
    <citation type="journal article" date="2019" name="Int. J. Syst. Evol. Microbiol.">
        <title>The Global Catalogue of Microorganisms (GCM) 10K type strain sequencing project: providing services to taxonomists for standard genome sequencing and annotation.</title>
        <authorList>
            <consortium name="The Broad Institute Genomics Platform"/>
            <consortium name="The Broad Institute Genome Sequencing Center for Infectious Disease"/>
            <person name="Wu L."/>
            <person name="Ma J."/>
        </authorList>
    </citation>
    <scope>NUCLEOTIDE SEQUENCE [LARGE SCALE GENOMIC DNA]</scope>
    <source>
        <strain evidence="4">JCM 6833</strain>
    </source>
</reference>
<evidence type="ECO:0000256" key="1">
    <source>
        <dbReference type="SAM" id="Phobius"/>
    </source>
</evidence>
<dbReference type="SUPFAM" id="SSF53955">
    <property type="entry name" value="Lysozyme-like"/>
    <property type="match status" value="1"/>
</dbReference>
<evidence type="ECO:0000259" key="2">
    <source>
        <dbReference type="Pfam" id="PF01464"/>
    </source>
</evidence>
<proteinExistence type="predicted"/>
<feature type="transmembrane region" description="Helical" evidence="1">
    <location>
        <begin position="15"/>
        <end position="35"/>
    </location>
</feature>
<keyword evidence="1" id="KW-0812">Transmembrane</keyword>
<dbReference type="Gene3D" id="1.10.530.10">
    <property type="match status" value="1"/>
</dbReference>
<dbReference type="RefSeq" id="WP_344547984.1">
    <property type="nucleotide sequence ID" value="NZ_BAAATD010000016.1"/>
</dbReference>
<comment type="caution">
    <text evidence="3">The sequence shown here is derived from an EMBL/GenBank/DDBJ whole genome shotgun (WGS) entry which is preliminary data.</text>
</comment>
<keyword evidence="1" id="KW-1133">Transmembrane helix</keyword>
<keyword evidence="4" id="KW-1185">Reference proteome</keyword>
<dbReference type="EMBL" id="BAAATD010000016">
    <property type="protein sequence ID" value="GAA2632066.1"/>
    <property type="molecule type" value="Genomic_DNA"/>
</dbReference>
<accession>A0ABP6D2G5</accession>
<organism evidence="3 4">
    <name type="scientific">Actinomadura fulvescens</name>
    <dbReference type="NCBI Taxonomy" id="46160"/>
    <lineage>
        <taxon>Bacteria</taxon>
        <taxon>Bacillati</taxon>
        <taxon>Actinomycetota</taxon>
        <taxon>Actinomycetes</taxon>
        <taxon>Streptosporangiales</taxon>
        <taxon>Thermomonosporaceae</taxon>
        <taxon>Actinomadura</taxon>
    </lineage>
</organism>
<dbReference type="InterPro" id="IPR043426">
    <property type="entry name" value="MltB-like"/>
</dbReference>
<dbReference type="Pfam" id="PF01464">
    <property type="entry name" value="SLT"/>
    <property type="match status" value="1"/>
</dbReference>
<protein>
    <recommendedName>
        <fullName evidence="2">Transglycosylase SLT domain-containing protein</fullName>
    </recommendedName>
</protein>
<evidence type="ECO:0000313" key="3">
    <source>
        <dbReference type="EMBL" id="GAA2632066.1"/>
    </source>
</evidence>
<evidence type="ECO:0000313" key="4">
    <source>
        <dbReference type="Proteomes" id="UP001501509"/>
    </source>
</evidence>
<dbReference type="PANTHER" id="PTHR30163">
    <property type="entry name" value="MEMBRANE-BOUND LYTIC MUREIN TRANSGLYCOSYLASE B"/>
    <property type="match status" value="1"/>
</dbReference>
<dbReference type="InterPro" id="IPR008258">
    <property type="entry name" value="Transglycosylase_SLT_dom_1"/>
</dbReference>
<dbReference type="PANTHER" id="PTHR30163:SF8">
    <property type="entry name" value="LYTIC MUREIN TRANSGLYCOSYLASE"/>
    <property type="match status" value="1"/>
</dbReference>
<dbReference type="InterPro" id="IPR023346">
    <property type="entry name" value="Lysozyme-like_dom_sf"/>
</dbReference>
<name>A0ABP6D2G5_9ACTN</name>
<dbReference type="CDD" id="cd13399">
    <property type="entry name" value="Slt35-like"/>
    <property type="match status" value="1"/>
</dbReference>